<proteinExistence type="predicted"/>
<sequence length="166" mass="19387">MDWVFNDPNILKATSRGGSRYRLGRAQARPRFLSFKKKLDVYLQRIVYWHCQAHSKVPSLKLPNSQTPCLISGMLQESIQRHRKSMIHAWKDMNQEWLDLHSNTTIPMPLLLVILNHARLSKLLYKNEDVFTHPKTLLKEHLQLDQIPTPSASTSDLDHLRTKNLQ</sequence>
<dbReference type="AlphaFoldDB" id="A0A2P6QSJ4"/>
<dbReference type="EMBL" id="PDCK01000042">
    <property type="protein sequence ID" value="PRQ37145.1"/>
    <property type="molecule type" value="Genomic_DNA"/>
</dbReference>
<dbReference type="Gene3D" id="1.10.600.10">
    <property type="entry name" value="Farnesyl Diphosphate Synthase"/>
    <property type="match status" value="1"/>
</dbReference>
<dbReference type="InterPro" id="IPR008949">
    <property type="entry name" value="Isoprenoid_synthase_dom_sf"/>
</dbReference>
<dbReference type="GO" id="GO:0052577">
    <property type="term" value="F:germacrene-D synthase activity"/>
    <property type="evidence" value="ECO:0007669"/>
    <property type="project" value="UniProtKB-EC"/>
</dbReference>
<evidence type="ECO:0000313" key="1">
    <source>
        <dbReference type="EMBL" id="PRQ37145.1"/>
    </source>
</evidence>
<reference evidence="1 2" key="1">
    <citation type="journal article" date="2018" name="Nat. Genet.">
        <title>The Rosa genome provides new insights in the design of modern roses.</title>
        <authorList>
            <person name="Bendahmane M."/>
        </authorList>
    </citation>
    <scope>NUCLEOTIDE SEQUENCE [LARGE SCALE GENOMIC DNA]</scope>
    <source>
        <strain evidence="2">cv. Old Blush</strain>
    </source>
</reference>
<evidence type="ECO:0000313" key="2">
    <source>
        <dbReference type="Proteomes" id="UP000238479"/>
    </source>
</evidence>
<dbReference type="Proteomes" id="UP000238479">
    <property type="component" value="Chromosome 4"/>
</dbReference>
<accession>A0A2P6QSJ4</accession>
<gene>
    <name evidence="1" type="ORF">RchiOBHm_Chr4g0399321</name>
</gene>
<organism evidence="1 2">
    <name type="scientific">Rosa chinensis</name>
    <name type="common">China rose</name>
    <dbReference type="NCBI Taxonomy" id="74649"/>
    <lineage>
        <taxon>Eukaryota</taxon>
        <taxon>Viridiplantae</taxon>
        <taxon>Streptophyta</taxon>
        <taxon>Embryophyta</taxon>
        <taxon>Tracheophyta</taxon>
        <taxon>Spermatophyta</taxon>
        <taxon>Magnoliopsida</taxon>
        <taxon>eudicotyledons</taxon>
        <taxon>Gunneridae</taxon>
        <taxon>Pentapetalae</taxon>
        <taxon>rosids</taxon>
        <taxon>fabids</taxon>
        <taxon>Rosales</taxon>
        <taxon>Rosaceae</taxon>
        <taxon>Rosoideae</taxon>
        <taxon>Rosoideae incertae sedis</taxon>
        <taxon>Rosa</taxon>
    </lineage>
</organism>
<name>A0A2P6QSJ4_ROSCH</name>
<dbReference type="SUPFAM" id="SSF48576">
    <property type="entry name" value="Terpenoid synthases"/>
    <property type="match status" value="1"/>
</dbReference>
<keyword evidence="1" id="KW-0456">Lyase</keyword>
<dbReference type="Gramene" id="PRQ37145">
    <property type="protein sequence ID" value="PRQ37145"/>
    <property type="gene ID" value="RchiOBHm_Chr4g0399321"/>
</dbReference>
<keyword evidence="2" id="KW-1185">Reference proteome</keyword>
<protein>
    <submittedName>
        <fullName evidence="1">Putative (-)-germacrene D synthase</fullName>
        <ecNumber evidence="1">4.2.3.75</ecNumber>
    </submittedName>
</protein>
<comment type="caution">
    <text evidence="1">The sequence shown here is derived from an EMBL/GenBank/DDBJ whole genome shotgun (WGS) entry which is preliminary data.</text>
</comment>
<dbReference type="EC" id="4.2.3.75" evidence="1"/>